<dbReference type="Proteomes" id="UP001596043">
    <property type="component" value="Unassembled WGS sequence"/>
</dbReference>
<gene>
    <name evidence="1" type="ORF">ACFO3O_18655</name>
</gene>
<dbReference type="RefSeq" id="WP_379981653.1">
    <property type="nucleotide sequence ID" value="NZ_JBHSFV010000013.1"/>
</dbReference>
<comment type="caution">
    <text evidence="1">The sequence shown here is derived from an EMBL/GenBank/DDBJ whole genome shotgun (WGS) entry which is preliminary data.</text>
</comment>
<evidence type="ECO:0000313" key="2">
    <source>
        <dbReference type="Proteomes" id="UP001596043"/>
    </source>
</evidence>
<reference evidence="2" key="1">
    <citation type="journal article" date="2019" name="Int. J. Syst. Evol. Microbiol.">
        <title>The Global Catalogue of Microorganisms (GCM) 10K type strain sequencing project: providing services to taxonomists for standard genome sequencing and annotation.</title>
        <authorList>
            <consortium name="The Broad Institute Genomics Platform"/>
            <consortium name="The Broad Institute Genome Sequencing Center for Infectious Disease"/>
            <person name="Wu L."/>
            <person name="Ma J."/>
        </authorList>
    </citation>
    <scope>NUCLEOTIDE SEQUENCE [LARGE SCALE GENOMIC DNA]</scope>
    <source>
        <strain evidence="2">YJ-61-S</strain>
    </source>
</reference>
<sequence length="252" mass="29860">MIGLFAFSVLLIKEMRWRDYDSNDEGILSEEKIEELQKENKREQVISYKTARLVDTINTIYIIPVSHKTLNEEEDIVLNGLLSASGSEYNYEPDFERRYSKYVYGDYNNLIVYNKKENTTQKLLNDRANFKDYREEYFNDDILLLFKVAEKDTYKDGVINLNDFKSLCIYSFEKEKLEKITLENMDVVDYQFFYGTKELIVRFGVDKNNDGRYTEFNEPSIIKKYNLDTQKLTDIIDPTLNNELQKTLEGTK</sequence>
<protein>
    <recommendedName>
        <fullName evidence="3">EF-hand domain-containing protein</fullName>
    </recommendedName>
</protein>
<evidence type="ECO:0000313" key="1">
    <source>
        <dbReference type="EMBL" id="MFC4635939.1"/>
    </source>
</evidence>
<keyword evidence="2" id="KW-1185">Reference proteome</keyword>
<accession>A0ABV9I0V3</accession>
<dbReference type="EMBL" id="JBHSFV010000013">
    <property type="protein sequence ID" value="MFC4635939.1"/>
    <property type="molecule type" value="Genomic_DNA"/>
</dbReference>
<evidence type="ECO:0008006" key="3">
    <source>
        <dbReference type="Google" id="ProtNLM"/>
    </source>
</evidence>
<name>A0ABV9I0V3_9FLAO</name>
<proteinExistence type="predicted"/>
<organism evidence="1 2">
    <name type="scientific">Dokdonia ponticola</name>
    <dbReference type="NCBI Taxonomy" id="2041041"/>
    <lineage>
        <taxon>Bacteria</taxon>
        <taxon>Pseudomonadati</taxon>
        <taxon>Bacteroidota</taxon>
        <taxon>Flavobacteriia</taxon>
        <taxon>Flavobacteriales</taxon>
        <taxon>Flavobacteriaceae</taxon>
        <taxon>Dokdonia</taxon>
    </lineage>
</organism>